<keyword evidence="2" id="KW-1185">Reference proteome</keyword>
<reference evidence="1" key="1">
    <citation type="submission" date="2018-05" db="EMBL/GenBank/DDBJ databases">
        <title>Draft genome of Mucuna pruriens seed.</title>
        <authorList>
            <person name="Nnadi N.E."/>
            <person name="Vos R."/>
            <person name="Hasami M.H."/>
            <person name="Devisetty U.K."/>
            <person name="Aguiy J.C."/>
        </authorList>
    </citation>
    <scope>NUCLEOTIDE SEQUENCE [LARGE SCALE GENOMIC DNA]</scope>
    <source>
        <strain evidence="1">JCA_2017</strain>
    </source>
</reference>
<evidence type="ECO:0000313" key="1">
    <source>
        <dbReference type="EMBL" id="RDY12459.1"/>
    </source>
</evidence>
<dbReference type="Proteomes" id="UP000257109">
    <property type="component" value="Unassembled WGS sequence"/>
</dbReference>
<comment type="caution">
    <text evidence="1">The sequence shown here is derived from an EMBL/GenBank/DDBJ whole genome shotgun (WGS) entry which is preliminary data.</text>
</comment>
<dbReference type="OrthoDB" id="1917367at2759"/>
<proteinExistence type="predicted"/>
<sequence>MKCKFDGTLESYQARLVSKRYTQTYTIDYEKTFAPITNMNTIRLLILAGTCNNLMLKMSSFMET</sequence>
<dbReference type="EMBL" id="QJKJ01000462">
    <property type="protein sequence ID" value="RDY12459.1"/>
    <property type="molecule type" value="Genomic_DNA"/>
</dbReference>
<feature type="non-terminal residue" evidence="1">
    <location>
        <position position="1"/>
    </location>
</feature>
<accession>A0A371IBQ3</accession>
<evidence type="ECO:0008006" key="3">
    <source>
        <dbReference type="Google" id="ProtNLM"/>
    </source>
</evidence>
<protein>
    <recommendedName>
        <fullName evidence="3">Reverse transcriptase Ty1/copia-type domain-containing protein</fullName>
    </recommendedName>
</protein>
<dbReference type="AlphaFoldDB" id="A0A371IBQ3"/>
<gene>
    <name evidence="1" type="ORF">CR513_02749</name>
</gene>
<organism evidence="1 2">
    <name type="scientific">Mucuna pruriens</name>
    <name type="common">Velvet bean</name>
    <name type="synonym">Dolichos pruriens</name>
    <dbReference type="NCBI Taxonomy" id="157652"/>
    <lineage>
        <taxon>Eukaryota</taxon>
        <taxon>Viridiplantae</taxon>
        <taxon>Streptophyta</taxon>
        <taxon>Embryophyta</taxon>
        <taxon>Tracheophyta</taxon>
        <taxon>Spermatophyta</taxon>
        <taxon>Magnoliopsida</taxon>
        <taxon>eudicotyledons</taxon>
        <taxon>Gunneridae</taxon>
        <taxon>Pentapetalae</taxon>
        <taxon>rosids</taxon>
        <taxon>fabids</taxon>
        <taxon>Fabales</taxon>
        <taxon>Fabaceae</taxon>
        <taxon>Papilionoideae</taxon>
        <taxon>50 kb inversion clade</taxon>
        <taxon>NPAAA clade</taxon>
        <taxon>indigoferoid/millettioid clade</taxon>
        <taxon>Phaseoleae</taxon>
        <taxon>Mucuna</taxon>
    </lineage>
</organism>
<evidence type="ECO:0000313" key="2">
    <source>
        <dbReference type="Proteomes" id="UP000257109"/>
    </source>
</evidence>
<name>A0A371IBQ3_MUCPR</name>